<feature type="compositionally biased region" description="Polar residues" evidence="1">
    <location>
        <begin position="1"/>
        <end position="15"/>
    </location>
</feature>
<feature type="region of interest" description="Disordered" evidence="1">
    <location>
        <begin position="86"/>
        <end position="166"/>
    </location>
</feature>
<evidence type="ECO:0000256" key="1">
    <source>
        <dbReference type="SAM" id="MobiDB-lite"/>
    </source>
</evidence>
<dbReference type="GeneID" id="18828205"/>
<protein>
    <submittedName>
        <fullName evidence="2">Uncharacterized protein</fullName>
    </submittedName>
</protein>
<accession>K5WEM2</accession>
<gene>
    <name evidence="2" type="ORF">AGABI1DRAFT_134254</name>
</gene>
<feature type="region of interest" description="Disordered" evidence="1">
    <location>
        <begin position="219"/>
        <end position="267"/>
    </location>
</feature>
<dbReference type="EMBL" id="JH972210">
    <property type="protein sequence ID" value="EKM73691.1"/>
    <property type="molecule type" value="Genomic_DNA"/>
</dbReference>
<feature type="region of interest" description="Disordered" evidence="1">
    <location>
        <begin position="1"/>
        <end position="36"/>
    </location>
</feature>
<feature type="compositionally biased region" description="Acidic residues" evidence="1">
    <location>
        <begin position="220"/>
        <end position="231"/>
    </location>
</feature>
<evidence type="ECO:0000313" key="3">
    <source>
        <dbReference type="Proteomes" id="UP000008493"/>
    </source>
</evidence>
<dbReference type="HOGENOM" id="CLU_799167_0_0_1"/>
<evidence type="ECO:0000313" key="2">
    <source>
        <dbReference type="EMBL" id="EKM73691.1"/>
    </source>
</evidence>
<dbReference type="Proteomes" id="UP000008493">
    <property type="component" value="Unassembled WGS sequence"/>
</dbReference>
<reference evidence="3" key="1">
    <citation type="journal article" date="2012" name="Proc. Natl. Acad. Sci. U.S.A.">
        <title>Genome sequence of the button mushroom Agaricus bisporus reveals mechanisms governing adaptation to a humic-rich ecological niche.</title>
        <authorList>
            <person name="Morin E."/>
            <person name="Kohler A."/>
            <person name="Baker A.R."/>
            <person name="Foulongne-Oriol M."/>
            <person name="Lombard V."/>
            <person name="Nagy L.G."/>
            <person name="Ohm R.A."/>
            <person name="Patyshakuliyeva A."/>
            <person name="Brun A."/>
            <person name="Aerts A.L."/>
            <person name="Bailey A.M."/>
            <person name="Billette C."/>
            <person name="Coutinho P.M."/>
            <person name="Deakin G."/>
            <person name="Doddapaneni H."/>
            <person name="Floudas D."/>
            <person name="Grimwood J."/>
            <person name="Hilden K."/>
            <person name="Kuees U."/>
            <person name="LaButti K.M."/>
            <person name="Lapidus A."/>
            <person name="Lindquist E.A."/>
            <person name="Lucas S.M."/>
            <person name="Murat C."/>
            <person name="Riley R.W."/>
            <person name="Salamov A.A."/>
            <person name="Schmutz J."/>
            <person name="Subramanian V."/>
            <person name="Woesten H.A.B."/>
            <person name="Xu J."/>
            <person name="Eastwood D.C."/>
            <person name="Foster G.D."/>
            <person name="Sonnenberg A.S."/>
            <person name="Cullen D."/>
            <person name="de Vries R.P."/>
            <person name="Lundell T."/>
            <person name="Hibbett D.S."/>
            <person name="Henrissat B."/>
            <person name="Burton K.S."/>
            <person name="Kerrigan R.W."/>
            <person name="Challen M.P."/>
            <person name="Grigoriev I.V."/>
            <person name="Martin F."/>
        </authorList>
    </citation>
    <scope>NUCLEOTIDE SEQUENCE [LARGE SCALE GENOMIC DNA]</scope>
    <source>
        <strain evidence="3">JB137-S8 / ATCC MYA-4627 / FGSC 10392</strain>
    </source>
</reference>
<name>K5WEM2_AGABU</name>
<feature type="compositionally biased region" description="Acidic residues" evidence="1">
    <location>
        <begin position="243"/>
        <end position="258"/>
    </location>
</feature>
<organism evidence="2 3">
    <name type="scientific">Agaricus bisporus var. burnettii (strain JB137-S8 / ATCC MYA-4627 / FGSC 10392)</name>
    <name type="common">White button mushroom</name>
    <dbReference type="NCBI Taxonomy" id="597362"/>
    <lineage>
        <taxon>Eukaryota</taxon>
        <taxon>Fungi</taxon>
        <taxon>Dikarya</taxon>
        <taxon>Basidiomycota</taxon>
        <taxon>Agaricomycotina</taxon>
        <taxon>Agaricomycetes</taxon>
        <taxon>Agaricomycetidae</taxon>
        <taxon>Agaricales</taxon>
        <taxon>Agaricineae</taxon>
        <taxon>Agaricaceae</taxon>
        <taxon>Agaricus</taxon>
    </lineage>
</organism>
<dbReference type="AlphaFoldDB" id="K5WEM2"/>
<keyword evidence="3" id="KW-1185">Reference proteome</keyword>
<dbReference type="RefSeq" id="XP_007335670.1">
    <property type="nucleotide sequence ID" value="XM_007335608.1"/>
</dbReference>
<dbReference type="KEGG" id="abp:AGABI1DRAFT134254"/>
<proteinExistence type="predicted"/>
<dbReference type="InParanoid" id="K5WEM2"/>
<sequence length="347" mass="37778">MTSSNLTVPPMTNESPAAEATNKTHSDQVHQFNNPTSSILLSGELSCDTHQRVTDDGDVEVSSACPSLSNADRDVEVSSACMSLTHGASKSPLLPPTTSTTSSLHDGANHSATASPVHKLGRPRTKPLIYGPKRKRGRPCKESTGLSEDCTDATTSNPRRGRPRKLPAYGSVTVKMVQDPLTLPGCAGSNGVKPAPWQQLRASQPPASARNTCFKRPEVETADLNDGELDADGAGIGPRDEEYANDDENDPEAVENVEDGSLPGNSGPRITCPHTRLQQPGWLTDEFERLVKDSKRRDSEGLPPLYQQGLFWFPTRAPFFILRKNSHVDPHELYRPRFFLVGPTMFQ</sequence>